<organism evidence="1 2">
    <name type="scientific">Arabidopsis thaliana</name>
    <name type="common">Mouse-ear cress</name>
    <dbReference type="NCBI Taxonomy" id="3702"/>
    <lineage>
        <taxon>Eukaryota</taxon>
        <taxon>Viridiplantae</taxon>
        <taxon>Streptophyta</taxon>
        <taxon>Embryophyta</taxon>
        <taxon>Tracheophyta</taxon>
        <taxon>Spermatophyta</taxon>
        <taxon>Magnoliopsida</taxon>
        <taxon>eudicotyledons</taxon>
        <taxon>Gunneridae</taxon>
        <taxon>Pentapetalae</taxon>
        <taxon>rosids</taxon>
        <taxon>malvids</taxon>
        <taxon>Brassicales</taxon>
        <taxon>Brassicaceae</taxon>
        <taxon>Camelineae</taxon>
        <taxon>Arabidopsis</taxon>
    </lineage>
</organism>
<comment type="caution">
    <text evidence="1">The sequence shown here is derived from an EMBL/GenBank/DDBJ whole genome shotgun (WGS) entry which is preliminary data.</text>
</comment>
<gene>
    <name evidence="1" type="ORF">AXX17_ATUG02730</name>
</gene>
<evidence type="ECO:0000313" key="2">
    <source>
        <dbReference type="Proteomes" id="UP000078284"/>
    </source>
</evidence>
<geneLocation type="mitochondrion" evidence="1"/>
<sequence length="129" mass="14784">MIIPSFQPSIELQSFAQPVTRLLNWTFFKLTLQAVLQPSLSLFSSKRSRGFAGNSWWKKIVKWQWLLLVRSALLGGHPLKSPNKGEKAISRPFAIARRAARLYTAWLRYRSYVVIGLKSGIPAIQAYFF</sequence>
<dbReference type="AlphaFoldDB" id="A0A178U6H9"/>
<dbReference type="Proteomes" id="UP000078284">
    <property type="component" value="Unassembled WGS sequence"/>
</dbReference>
<keyword evidence="1" id="KW-0496">Mitochondrion</keyword>
<dbReference type="EMBL" id="LUHQ01000019">
    <property type="protein sequence ID" value="OAO89260.1"/>
    <property type="molecule type" value="Genomic_DNA"/>
</dbReference>
<proteinExistence type="predicted"/>
<name>A0A178U6H9_ARATH</name>
<protein>
    <submittedName>
        <fullName evidence="1">Uncharacterized protein</fullName>
    </submittedName>
</protein>
<evidence type="ECO:0000313" key="1">
    <source>
        <dbReference type="EMBL" id="OAO89260.1"/>
    </source>
</evidence>
<reference evidence="2" key="1">
    <citation type="journal article" date="2016" name="Proc. Natl. Acad. Sci. U.S.A.">
        <title>Chromosome-level assembly of Arabidopsis thaliana Ler reveals the extent of translocation and inversion polymorphisms.</title>
        <authorList>
            <person name="Zapata L."/>
            <person name="Ding J."/>
            <person name="Willing E.M."/>
            <person name="Hartwig B."/>
            <person name="Bezdan D."/>
            <person name="Jiao W.B."/>
            <person name="Patel V."/>
            <person name="Velikkakam James G."/>
            <person name="Koornneef M."/>
            <person name="Ossowski S."/>
            <person name="Schneeberger K."/>
        </authorList>
    </citation>
    <scope>NUCLEOTIDE SEQUENCE [LARGE SCALE GENOMIC DNA]</scope>
    <source>
        <strain evidence="2">cv. Landsberg erecta</strain>
    </source>
</reference>
<accession>A0A178U6H9</accession>